<dbReference type="InterPro" id="IPR000847">
    <property type="entry name" value="LysR_HTH_N"/>
</dbReference>
<evidence type="ECO:0000256" key="5">
    <source>
        <dbReference type="ARBA" id="ARBA00023163"/>
    </source>
</evidence>
<dbReference type="PANTHER" id="PTHR30118">
    <property type="entry name" value="HTH-TYPE TRANSCRIPTIONAL REGULATOR LEUO-RELATED"/>
    <property type="match status" value="1"/>
</dbReference>
<dbReference type="InterPro" id="IPR036388">
    <property type="entry name" value="WH-like_DNA-bd_sf"/>
</dbReference>
<dbReference type="PROSITE" id="PS50931">
    <property type="entry name" value="HTH_LYSR"/>
    <property type="match status" value="1"/>
</dbReference>
<evidence type="ECO:0000256" key="4">
    <source>
        <dbReference type="ARBA" id="ARBA00023125"/>
    </source>
</evidence>
<dbReference type="Proteomes" id="UP000000270">
    <property type="component" value="Chromosome"/>
</dbReference>
<dbReference type="InterPro" id="IPR036390">
    <property type="entry name" value="WH_DNA-bd_sf"/>
</dbReference>
<evidence type="ECO:0000313" key="7">
    <source>
        <dbReference type="EMBL" id="BAF86269.1"/>
    </source>
</evidence>
<dbReference type="InterPro" id="IPR050389">
    <property type="entry name" value="LysR-type_TF"/>
</dbReference>
<dbReference type="Gene3D" id="1.10.10.10">
    <property type="entry name" value="Winged helix-like DNA-binding domain superfamily/Winged helix DNA-binding domain"/>
    <property type="match status" value="1"/>
</dbReference>
<protein>
    <submittedName>
        <fullName evidence="7">Putative transcriptional regulator</fullName>
    </submittedName>
</protein>
<dbReference type="KEGG" id="azc:AZC_0271"/>
<dbReference type="Pfam" id="PF00126">
    <property type="entry name" value="HTH_1"/>
    <property type="match status" value="1"/>
</dbReference>
<reference evidence="7 8" key="6">
    <citation type="journal article" date="2011" name="Appl. Environ. Microbiol.">
        <title>Involvement of the azorhizobial chromosome partition gene (parA) in the onset of bacteroid differentiation during Sesbania rostrata stem nodule development.</title>
        <authorList>
            <person name="Liu CT."/>
            <person name="Lee KB."/>
            <person name="Wang YS."/>
            <person name="Peng MH."/>
            <person name="Lee KT."/>
            <person name="Suzuki S."/>
            <person name="Suzuki T."/>
            <person name="Oyaizu H."/>
        </authorList>
    </citation>
    <scope>NUCLEOTIDE SEQUENCE [LARGE SCALE GENOMIC DNA]</scope>
    <source>
        <strain evidence="8">ATCC 43989 / DSM 5975 / JCM 20966 / LMG 6465 / NBRC 14845 / NCIMB 13405 / ORS 571</strain>
    </source>
</reference>
<evidence type="ECO:0000256" key="2">
    <source>
        <dbReference type="ARBA" id="ARBA00022458"/>
    </source>
</evidence>
<dbReference type="Gene3D" id="3.40.190.10">
    <property type="entry name" value="Periplasmic binding protein-like II"/>
    <property type="match status" value="2"/>
</dbReference>
<dbReference type="EMBL" id="AP009384">
    <property type="protein sequence ID" value="BAF86269.1"/>
    <property type="molecule type" value="Genomic_DNA"/>
</dbReference>
<reference evidence="7 8" key="4">
    <citation type="journal article" date="2009" name="Appl. Environ. Microbiol.">
        <title>Comparative genome-wide transcriptional profiling of Azorhizobium caulinodans ORS571 grown under free-living and symbiotic conditions.</title>
        <authorList>
            <person name="Tsukada S."/>
            <person name="Aono T."/>
            <person name="Akiba N."/>
            <person name="Lee KB."/>
            <person name="Liu CT."/>
            <person name="Toyazaki H."/>
            <person name="Oyaizu H."/>
        </authorList>
    </citation>
    <scope>NUCLEOTIDE SEQUENCE [LARGE SCALE GENOMIC DNA]</scope>
    <source>
        <strain evidence="8">ATCC 43989 / DSM 5975 / JCM 20966 / LMG 6465 / NBRC 14845 / NCIMB 13405 / ORS 571</strain>
    </source>
</reference>
<keyword evidence="5" id="KW-0804">Transcription</keyword>
<proteinExistence type="inferred from homology"/>
<reference evidence="8" key="2">
    <citation type="submission" date="2007-04" db="EMBL/GenBank/DDBJ databases">
        <title>Complete genome sequence of the nitrogen-fixing bacterium Azorhizobium caulinodans ORS571.</title>
        <authorList>
            <person name="Lee K.B."/>
            <person name="Backer P.D."/>
            <person name="Aono T."/>
            <person name="Liu C.T."/>
            <person name="Suzuki S."/>
            <person name="Suzuki T."/>
            <person name="Kaneko T."/>
            <person name="Yamada M."/>
            <person name="Tabata S."/>
            <person name="Kupfer D.M."/>
            <person name="Najar F.Z."/>
            <person name="Wiley G.B."/>
            <person name="Roe B."/>
            <person name="Binnewies T."/>
            <person name="Ussery D."/>
            <person name="Vereecke D."/>
            <person name="Gevers D."/>
            <person name="Holsters M."/>
            <person name="Oyaizu H."/>
        </authorList>
    </citation>
    <scope>NUCLEOTIDE SEQUENCE [LARGE SCALE GENOMIC DNA]</scope>
    <source>
        <strain evidence="8">ATCC 43989 / DSM 5975 / JCM 20966 / LMG 6465 / NBRC 14845 / NCIMB 13405 / ORS 571</strain>
    </source>
</reference>
<dbReference type="InterPro" id="IPR037402">
    <property type="entry name" value="YidZ_PBP2"/>
</dbReference>
<dbReference type="STRING" id="438753.AZC_0271"/>
<reference evidence="7 8" key="5">
    <citation type="journal article" date="2010" name="Appl. Environ. Microbiol.">
        <title>phrR-like gene praR of Azorhizobium caulinodans ORS571 is essential for symbiosis with Sesbania rostrata and is involved in expression of reb genes.</title>
        <authorList>
            <person name="Akiba N."/>
            <person name="Aono T."/>
            <person name="Toyazaki H."/>
            <person name="Sato S."/>
            <person name="Oyaizu H."/>
        </authorList>
    </citation>
    <scope>NUCLEOTIDE SEQUENCE [LARGE SCALE GENOMIC DNA]</scope>
    <source>
        <strain evidence="8">ATCC 43989 / DSM 5975 / JCM 20966 / LMG 6465 / NBRC 14845 / NCIMB 13405 / ORS 571</strain>
    </source>
</reference>
<dbReference type="InterPro" id="IPR005119">
    <property type="entry name" value="LysR_subst-bd"/>
</dbReference>
<dbReference type="HOGENOM" id="CLU_039613_39_0_5"/>
<keyword evidence="4" id="KW-0238">DNA-binding</keyword>
<dbReference type="SUPFAM" id="SSF53850">
    <property type="entry name" value="Periplasmic binding protein-like II"/>
    <property type="match status" value="1"/>
</dbReference>
<dbReference type="eggNOG" id="COG0583">
    <property type="taxonomic scope" value="Bacteria"/>
</dbReference>
<reference evidence="7 8" key="1">
    <citation type="journal article" date="2007" name="Appl. Environ. Microbiol.">
        <title>Rhizobial factors required for stem nodule maturation and maintenance in Sesbania rostrata-Azorhizobium caulinodans ORS571 symbiosis.</title>
        <authorList>
            <person name="Suzuki S."/>
            <person name="Aono T."/>
            <person name="Lee KB."/>
            <person name="Suzuki T."/>
            <person name="Liu CT."/>
            <person name="Miwa H."/>
            <person name="Wakao S."/>
            <person name="Iki T."/>
            <person name="Oyaizu H."/>
        </authorList>
    </citation>
    <scope>NUCLEOTIDE SEQUENCE [LARGE SCALE GENOMIC DNA]</scope>
    <source>
        <strain evidence="8">ATCC 43989 / DSM 5975 / JCM 20966 / LMG 6465 / NBRC 14845 / NCIMB 13405 / ORS 571</strain>
    </source>
</reference>
<dbReference type="RefSeq" id="WP_012168802.1">
    <property type="nucleotide sequence ID" value="NC_009937.1"/>
</dbReference>
<evidence type="ECO:0000313" key="8">
    <source>
        <dbReference type="Proteomes" id="UP000000270"/>
    </source>
</evidence>
<dbReference type="SUPFAM" id="SSF46785">
    <property type="entry name" value="Winged helix' DNA-binding domain"/>
    <property type="match status" value="1"/>
</dbReference>
<dbReference type="GO" id="GO:0003700">
    <property type="term" value="F:DNA-binding transcription factor activity"/>
    <property type="evidence" value="ECO:0007669"/>
    <property type="project" value="InterPro"/>
</dbReference>
<name>A8IJ97_AZOC5</name>
<dbReference type="PANTHER" id="PTHR30118:SF15">
    <property type="entry name" value="TRANSCRIPTIONAL REGULATORY PROTEIN"/>
    <property type="match status" value="1"/>
</dbReference>
<dbReference type="Pfam" id="PF03466">
    <property type="entry name" value="LysR_substrate"/>
    <property type="match status" value="1"/>
</dbReference>
<dbReference type="AlphaFoldDB" id="A8IJ97"/>
<keyword evidence="2" id="KW-0536">Nodulation</keyword>
<dbReference type="PRINTS" id="PR00039">
    <property type="entry name" value="HTHLYSR"/>
</dbReference>
<feature type="domain" description="HTH lysR-type" evidence="6">
    <location>
        <begin position="15"/>
        <end position="68"/>
    </location>
</feature>
<comment type="similarity">
    <text evidence="1">Belongs to the LysR transcriptional regulatory family.</text>
</comment>
<dbReference type="GO" id="GO:0003677">
    <property type="term" value="F:DNA binding"/>
    <property type="evidence" value="ECO:0007669"/>
    <property type="project" value="UniProtKB-KW"/>
</dbReference>
<sequence>MDIDLNHIRRFDGALLLVFRELMATGQTTAAARRLGLTQSTVSHALRRLRDLTGDPLFQRRPDGLTPTPRAHELLPIVVEMLRLSQALKGEPGEFDPAASTRHFRIAGPDIVSTVLAGPLAHRFAQHAPNARLSFGFIVGAAALEALRRGEIDMAIGHFPSVPRGFAASTLWEEEFVAIARKGHPRFPPLDLAGYLAADHVLVSFSGRFTGVVDRVLQPLGLARRVVASFPLFLSVFDAVAQSDAVAAVPYSLCERHAETFGLARLPMPIAVPGFPIVSVRRAGVPDGGYEWLEALIRRMVAEYADEIEARGEWPPRQPVPAAV</sequence>
<gene>
    <name evidence="7" type="primary">lysR</name>
    <name evidence="7" type="ordered locus">AZC_0271</name>
</gene>
<evidence type="ECO:0000256" key="1">
    <source>
        <dbReference type="ARBA" id="ARBA00009437"/>
    </source>
</evidence>
<keyword evidence="3" id="KW-0805">Transcription regulation</keyword>
<organism evidence="7 8">
    <name type="scientific">Azorhizobium caulinodans (strain ATCC 43989 / DSM 5975 / JCM 20966 / LMG 6465 / NBRC 14845 / NCIMB 13405 / ORS 571)</name>
    <dbReference type="NCBI Taxonomy" id="438753"/>
    <lineage>
        <taxon>Bacteria</taxon>
        <taxon>Pseudomonadati</taxon>
        <taxon>Pseudomonadota</taxon>
        <taxon>Alphaproteobacteria</taxon>
        <taxon>Hyphomicrobiales</taxon>
        <taxon>Xanthobacteraceae</taxon>
        <taxon>Azorhizobium</taxon>
    </lineage>
</organism>
<reference evidence="7 8" key="3">
    <citation type="journal article" date="2008" name="BMC Genomics">
        <title>The genome of the versatile nitrogen fixer Azorhizobium caulinodans ORS571.</title>
        <authorList>
            <person name="Lee KB."/>
            <person name="Backer P.D."/>
            <person name="Aono T."/>
            <person name="Liu CT."/>
            <person name="Suzuki S."/>
            <person name="Suzuki T."/>
            <person name="Kaneko T."/>
            <person name="Yamada M."/>
            <person name="Tabata S."/>
            <person name="Kupfer D.M."/>
            <person name="Najar F.Z."/>
            <person name="Wiley G.B."/>
            <person name="Roe B."/>
            <person name="Binnewies T.T."/>
            <person name="Ussery D.W."/>
            <person name="D'Haeze W."/>
            <person name="Herder J.D."/>
            <person name="Gevers D."/>
            <person name="Vereecke D."/>
            <person name="Holsters M."/>
            <person name="Oyaizu H."/>
        </authorList>
    </citation>
    <scope>NUCLEOTIDE SEQUENCE [LARGE SCALE GENOMIC DNA]</scope>
    <source>
        <strain evidence="8">ATCC 43989 / DSM 5975 / JCM 20966 / LMG 6465 / NBRC 14845 / NCIMB 13405 / ORS 571</strain>
    </source>
</reference>
<evidence type="ECO:0000259" key="6">
    <source>
        <dbReference type="PROSITE" id="PS50931"/>
    </source>
</evidence>
<dbReference type="CDD" id="cd08417">
    <property type="entry name" value="PBP2_Nitroaromatics_like"/>
    <property type="match status" value="1"/>
</dbReference>
<accession>A8IJ97</accession>
<keyword evidence="8" id="KW-1185">Reference proteome</keyword>
<evidence type="ECO:0000256" key="3">
    <source>
        <dbReference type="ARBA" id="ARBA00023015"/>
    </source>
</evidence>